<gene>
    <name evidence="1" type="ORF">PA6_009_00200</name>
</gene>
<protein>
    <submittedName>
        <fullName evidence="1">Uncharacterized protein</fullName>
    </submittedName>
</protein>
<keyword evidence="2" id="KW-1185">Reference proteome</keyword>
<sequence length="118" mass="12445">MSFGLLIRDEDGNVILDADTFTVRLVATVSLGAGQFAGPVRLPCPAARAGMFAATTPLAVWSFPQVEPWERTSPGAKLAASCTPMPIVTVENGAVVCSPPRSRTVFKGPLLIYVLTNV</sequence>
<accession>U2ZLT3</accession>
<proteinExistence type="predicted"/>
<dbReference type="AlphaFoldDB" id="U2ZLT3"/>
<reference evidence="1" key="1">
    <citation type="submission" date="2024-09" db="EMBL/GenBank/DDBJ databases">
        <title>Whole genome shotgun sequence of Pseudomonas alcaligenes NBRC 14159.</title>
        <authorList>
            <person name="Yoshida I."/>
            <person name="Hosoyama A."/>
            <person name="Tsuchikane K."/>
            <person name="Noguchi M."/>
            <person name="Hirakata S."/>
            <person name="Ando Y."/>
            <person name="Ohji S."/>
            <person name="Yamazoe A."/>
            <person name="Yamazaki S."/>
            <person name="Fujita N."/>
        </authorList>
    </citation>
    <scope>NUCLEOTIDE SEQUENCE</scope>
    <source>
        <strain evidence="1">NBRC 14159</strain>
    </source>
</reference>
<comment type="caution">
    <text evidence="1">The sequence shown here is derived from an EMBL/GenBank/DDBJ whole genome shotgun (WGS) entry which is preliminary data.</text>
</comment>
<dbReference type="EMBL" id="BATI01000009">
    <property type="protein sequence ID" value="GAD62017.1"/>
    <property type="molecule type" value="Genomic_DNA"/>
</dbReference>
<evidence type="ECO:0000313" key="1">
    <source>
        <dbReference type="EMBL" id="GAD62017.1"/>
    </source>
</evidence>
<name>U2ZLT3_AQUA1</name>
<evidence type="ECO:0000313" key="2">
    <source>
        <dbReference type="Proteomes" id="UP000016560"/>
    </source>
</evidence>
<dbReference type="Proteomes" id="UP000016560">
    <property type="component" value="Unassembled WGS sequence"/>
</dbReference>
<organism evidence="1 2">
    <name type="scientific">Aquipseudomonas alcaligenes (strain ATCC 14909 / DSM 50342 / CCUG 1425 / JCM 20561 / NBRC 14159 / NCIMB 9945 / NCTC 10367 / 1577)</name>
    <name type="common">Pseudomonas alcaligenes</name>
    <dbReference type="NCBI Taxonomy" id="1215092"/>
    <lineage>
        <taxon>Bacteria</taxon>
        <taxon>Pseudomonadati</taxon>
        <taxon>Pseudomonadota</taxon>
        <taxon>Gammaproteobacteria</taxon>
        <taxon>Pseudomonadales</taxon>
        <taxon>Pseudomonadaceae</taxon>
        <taxon>Aquipseudomonas</taxon>
    </lineage>
</organism>